<keyword evidence="3" id="KW-0805">Transcription regulation</keyword>
<keyword evidence="5" id="KW-0539">Nucleus</keyword>
<dbReference type="Pfam" id="PF08598">
    <property type="entry name" value="Sds3"/>
    <property type="match status" value="1"/>
</dbReference>
<feature type="compositionally biased region" description="Basic and acidic residues" evidence="7">
    <location>
        <begin position="1"/>
        <end position="20"/>
    </location>
</feature>
<evidence type="ECO:0000256" key="7">
    <source>
        <dbReference type="SAM" id="MobiDB-lite"/>
    </source>
</evidence>
<evidence type="ECO:0000256" key="2">
    <source>
        <dbReference type="ARBA" id="ARBA00022491"/>
    </source>
</evidence>
<reference evidence="8" key="2">
    <citation type="submission" date="2025-09" db="UniProtKB">
        <authorList>
            <consortium name="Ensembl"/>
        </authorList>
    </citation>
    <scope>IDENTIFICATION</scope>
</reference>
<dbReference type="InterPro" id="IPR013907">
    <property type="entry name" value="Sds3"/>
</dbReference>
<evidence type="ECO:0000256" key="1">
    <source>
        <dbReference type="ARBA" id="ARBA00004123"/>
    </source>
</evidence>
<evidence type="ECO:0000256" key="6">
    <source>
        <dbReference type="ARBA" id="ARBA00038256"/>
    </source>
</evidence>
<reference evidence="8" key="1">
    <citation type="submission" date="2025-08" db="UniProtKB">
        <authorList>
            <consortium name="Ensembl"/>
        </authorList>
    </citation>
    <scope>IDENTIFICATION</scope>
</reference>
<organism evidence="8 9">
    <name type="scientific">Gadus morhua</name>
    <name type="common">Atlantic cod</name>
    <dbReference type="NCBI Taxonomy" id="8049"/>
    <lineage>
        <taxon>Eukaryota</taxon>
        <taxon>Metazoa</taxon>
        <taxon>Chordata</taxon>
        <taxon>Craniata</taxon>
        <taxon>Vertebrata</taxon>
        <taxon>Euteleostomi</taxon>
        <taxon>Actinopterygii</taxon>
        <taxon>Neopterygii</taxon>
        <taxon>Teleostei</taxon>
        <taxon>Neoteleostei</taxon>
        <taxon>Acanthomorphata</taxon>
        <taxon>Zeiogadaria</taxon>
        <taxon>Gadariae</taxon>
        <taxon>Gadiformes</taxon>
        <taxon>Gadoidei</taxon>
        <taxon>Gadidae</taxon>
        <taxon>Gadus</taxon>
    </lineage>
</organism>
<dbReference type="Proteomes" id="UP000694546">
    <property type="component" value="Chromosome 17"/>
</dbReference>
<proteinExistence type="inferred from homology"/>
<comment type="subcellular location">
    <subcellularLocation>
        <location evidence="1">Nucleus</location>
    </subcellularLocation>
</comment>
<dbReference type="PANTHER" id="PTHR21964">
    <property type="entry name" value="BREAST CANCER METASTASIS-SUPPRESSOR 1"/>
    <property type="match status" value="1"/>
</dbReference>
<comment type="similarity">
    <text evidence="6">Belongs to the BRMS1 family.</text>
</comment>
<dbReference type="Ensembl" id="ENSGMOT00000074062.1">
    <property type="protein sequence ID" value="ENSGMOP00000059887.1"/>
    <property type="gene ID" value="ENSGMOG00000007053.2"/>
</dbReference>
<keyword evidence="2" id="KW-0678">Repressor</keyword>
<dbReference type="GO" id="GO:0010468">
    <property type="term" value="P:regulation of gene expression"/>
    <property type="evidence" value="ECO:0007669"/>
    <property type="project" value="UniProtKB-ARBA"/>
</dbReference>
<evidence type="ECO:0000313" key="9">
    <source>
        <dbReference type="Proteomes" id="UP000694546"/>
    </source>
</evidence>
<protein>
    <submittedName>
        <fullName evidence="8">BRMS1 transcriptional repressor and anoikis regulator</fullName>
    </submittedName>
</protein>
<feature type="compositionally biased region" description="Acidic residues" evidence="7">
    <location>
        <begin position="31"/>
        <end position="77"/>
    </location>
</feature>
<evidence type="ECO:0000256" key="4">
    <source>
        <dbReference type="ARBA" id="ARBA00023163"/>
    </source>
</evidence>
<dbReference type="AlphaFoldDB" id="A0A8C5CD72"/>
<sequence>MEEEEQDRRRRCNGEAEHEVGGGGGGGGGGEGEETMEDSTEERDSDLEESDDGDEEEGEEEEEEEEEGESSEMDDEDCERRRGECLDEMTDLEKQFHDLKDKLFRERVSQVKERLEEVLTGRAGDYRERLSSLQGSTQLRTQVAELLWITVHSMLCLYCVRVCV</sequence>
<name>A0A8C5CD72_GADMO</name>
<evidence type="ECO:0000313" key="8">
    <source>
        <dbReference type="Ensembl" id="ENSGMOP00000059887.1"/>
    </source>
</evidence>
<keyword evidence="4" id="KW-0804">Transcription</keyword>
<feature type="compositionally biased region" description="Gly residues" evidence="7">
    <location>
        <begin position="21"/>
        <end position="30"/>
    </location>
</feature>
<keyword evidence="9" id="KW-1185">Reference proteome</keyword>
<evidence type="ECO:0000256" key="3">
    <source>
        <dbReference type="ARBA" id="ARBA00023015"/>
    </source>
</evidence>
<dbReference type="Gene3D" id="1.20.5.1500">
    <property type="match status" value="1"/>
</dbReference>
<feature type="region of interest" description="Disordered" evidence="7">
    <location>
        <begin position="1"/>
        <end position="82"/>
    </location>
</feature>
<dbReference type="GeneTree" id="ENSGT00940000166331"/>
<evidence type="ECO:0000256" key="5">
    <source>
        <dbReference type="ARBA" id="ARBA00023242"/>
    </source>
</evidence>
<dbReference type="GO" id="GO:0005654">
    <property type="term" value="C:nucleoplasm"/>
    <property type="evidence" value="ECO:0007669"/>
    <property type="project" value="UniProtKB-ARBA"/>
</dbReference>
<dbReference type="FunFam" id="1.20.5.1500:FF:000002">
    <property type="entry name" value="breast cancer metastasis-suppressor 1-like protein-A"/>
    <property type="match status" value="1"/>
</dbReference>
<accession>A0A8C5CD72</accession>